<dbReference type="STRING" id="32264.T1KGC0"/>
<name>T1KGC0_TETUR</name>
<dbReference type="Pfam" id="PF02290">
    <property type="entry name" value="SRP14"/>
    <property type="match status" value="1"/>
</dbReference>
<dbReference type="Proteomes" id="UP000015104">
    <property type="component" value="Unassembled WGS sequence"/>
</dbReference>
<evidence type="ECO:0000256" key="9">
    <source>
        <dbReference type="SAM" id="MobiDB-lite"/>
    </source>
</evidence>
<evidence type="ECO:0000256" key="4">
    <source>
        <dbReference type="ARBA" id="ARBA00022490"/>
    </source>
</evidence>
<dbReference type="HOGENOM" id="CLU_2486225_0_0_1"/>
<reference evidence="11" key="1">
    <citation type="submission" date="2011-08" db="EMBL/GenBank/DDBJ databases">
        <authorList>
            <person name="Rombauts S."/>
        </authorList>
    </citation>
    <scope>NUCLEOTIDE SEQUENCE</scope>
    <source>
        <strain evidence="11">London</strain>
    </source>
</reference>
<comment type="subunit">
    <text evidence="8">Heterodimer with SRP9; binds RNA as heterodimer. Component of a signal recognition particle (SRP) complex that consists of a 7SL RNA molecule of 300 nucleotides and six protein subunits: SRP72, SRP68, SRP54, SRP19, SRP14 and SRP9.</text>
</comment>
<comment type="subcellular location">
    <subcellularLocation>
        <location evidence="1 8">Cytoplasm</location>
    </subcellularLocation>
</comment>
<reference evidence="10" key="2">
    <citation type="submission" date="2015-06" db="UniProtKB">
        <authorList>
            <consortium name="EnsemblMetazoa"/>
        </authorList>
    </citation>
    <scope>IDENTIFICATION</scope>
</reference>
<dbReference type="Gene3D" id="3.30.720.10">
    <property type="entry name" value="Signal recognition particle alu RNA binding heterodimer, srp9/1"/>
    <property type="match status" value="1"/>
</dbReference>
<comment type="function">
    <text evidence="8">Component of the signal recognition particle (SRP) complex, a ribonucleoprotein complex that mediates the cotranslational targeting of secretory and membrane proteins to the endoplasmic reticulum (ER). SRP9 together with SRP14 and the Alu portion of the SRP RNA, constitutes the elongation arrest domain of SRP. The complex of SRP9 and SRP14 is required for SRP RNA binding.</text>
</comment>
<evidence type="ECO:0000256" key="6">
    <source>
        <dbReference type="ARBA" id="ARBA00023135"/>
    </source>
</evidence>
<dbReference type="EMBL" id="CAEY01000064">
    <property type="status" value="NOT_ANNOTATED_CDS"/>
    <property type="molecule type" value="Genomic_DNA"/>
</dbReference>
<feature type="compositionally biased region" description="Basic and acidic residues" evidence="9">
    <location>
        <begin position="45"/>
        <end position="58"/>
    </location>
</feature>
<evidence type="ECO:0000313" key="10">
    <source>
        <dbReference type="EnsemblMetazoa" id="tetur11g00270.1"/>
    </source>
</evidence>
<evidence type="ECO:0000256" key="1">
    <source>
        <dbReference type="ARBA" id="ARBA00004496"/>
    </source>
</evidence>
<evidence type="ECO:0000313" key="11">
    <source>
        <dbReference type="Proteomes" id="UP000015104"/>
    </source>
</evidence>
<dbReference type="GO" id="GO:0006614">
    <property type="term" value="P:SRP-dependent cotranslational protein targeting to membrane"/>
    <property type="evidence" value="ECO:0007669"/>
    <property type="project" value="UniProtKB-UniRule"/>
</dbReference>
<dbReference type="GO" id="GO:0008312">
    <property type="term" value="F:7S RNA binding"/>
    <property type="evidence" value="ECO:0007669"/>
    <property type="project" value="UniProtKB-UniRule"/>
</dbReference>
<evidence type="ECO:0000256" key="7">
    <source>
        <dbReference type="ARBA" id="ARBA00023274"/>
    </source>
</evidence>
<dbReference type="InterPro" id="IPR009018">
    <property type="entry name" value="Signal_recog_particle_SRP9/14"/>
</dbReference>
<keyword evidence="6 8" id="KW-0733">Signal recognition particle</keyword>
<sequence length="87" mass="9948">MTILDNEPFLSELCNMFNRNRSNGNTIYITMKRYTGTNKPTPRNVKPEKDDIGGSTAEKKDKDVDYMCLLRAKIGNLYGLSKKKENV</sequence>
<keyword evidence="4 8" id="KW-0963">Cytoplasm</keyword>
<evidence type="ECO:0000256" key="8">
    <source>
        <dbReference type="RuleBase" id="RU368100"/>
    </source>
</evidence>
<feature type="region of interest" description="Disordered" evidence="9">
    <location>
        <begin position="35"/>
        <end position="58"/>
    </location>
</feature>
<dbReference type="GO" id="GO:0030942">
    <property type="term" value="F:endoplasmic reticulum signal peptide binding"/>
    <property type="evidence" value="ECO:0007669"/>
    <property type="project" value="UniProtKB-UniRule"/>
</dbReference>
<dbReference type="SUPFAM" id="SSF54762">
    <property type="entry name" value="Signal recognition particle alu RNA binding heterodimer, SRP9/14"/>
    <property type="match status" value="1"/>
</dbReference>
<dbReference type="EnsemblMetazoa" id="tetur11g00270.1">
    <property type="protein sequence ID" value="tetur11g00270.1"/>
    <property type="gene ID" value="tetur11g00270"/>
</dbReference>
<comment type="similarity">
    <text evidence="2 8">Belongs to the SRP14 family.</text>
</comment>
<keyword evidence="11" id="KW-1185">Reference proteome</keyword>
<evidence type="ECO:0000256" key="5">
    <source>
        <dbReference type="ARBA" id="ARBA00022884"/>
    </source>
</evidence>
<evidence type="ECO:0000256" key="2">
    <source>
        <dbReference type="ARBA" id="ARBA00010349"/>
    </source>
</evidence>
<organism evidence="10 11">
    <name type="scientific">Tetranychus urticae</name>
    <name type="common">Two-spotted spider mite</name>
    <dbReference type="NCBI Taxonomy" id="32264"/>
    <lineage>
        <taxon>Eukaryota</taxon>
        <taxon>Metazoa</taxon>
        <taxon>Ecdysozoa</taxon>
        <taxon>Arthropoda</taxon>
        <taxon>Chelicerata</taxon>
        <taxon>Arachnida</taxon>
        <taxon>Acari</taxon>
        <taxon>Acariformes</taxon>
        <taxon>Trombidiformes</taxon>
        <taxon>Prostigmata</taxon>
        <taxon>Eleutherengona</taxon>
        <taxon>Raphignathae</taxon>
        <taxon>Tetranychoidea</taxon>
        <taxon>Tetranychidae</taxon>
        <taxon>Tetranychus</taxon>
    </lineage>
</organism>
<dbReference type="InterPro" id="IPR003210">
    <property type="entry name" value="Signal_recog_particle_SRP14"/>
</dbReference>
<proteinExistence type="inferred from homology"/>
<dbReference type="AlphaFoldDB" id="T1KGC0"/>
<evidence type="ECO:0000256" key="3">
    <source>
        <dbReference type="ARBA" id="ARBA00017926"/>
    </source>
</evidence>
<accession>T1KGC0</accession>
<dbReference type="GO" id="GO:0005786">
    <property type="term" value="C:signal recognition particle, endoplasmic reticulum targeting"/>
    <property type="evidence" value="ECO:0007669"/>
    <property type="project" value="UniProtKB-UniRule"/>
</dbReference>
<dbReference type="PANTHER" id="PTHR12013">
    <property type="entry name" value="SIGNAL RECOGNITION PARTICLE 14 KD PROTEIN"/>
    <property type="match status" value="1"/>
</dbReference>
<keyword evidence="7 8" id="KW-0687">Ribonucleoprotein</keyword>
<protein>
    <recommendedName>
        <fullName evidence="3 8">Signal recognition particle 14 kDa protein</fullName>
        <shortName evidence="8">SRP14</shortName>
    </recommendedName>
</protein>
<keyword evidence="5 8" id="KW-0694">RNA-binding</keyword>